<dbReference type="Pfam" id="PF08765">
    <property type="entry name" value="Mor"/>
    <property type="match status" value="1"/>
</dbReference>
<dbReference type="PANTHER" id="PTHR37812">
    <property type="entry name" value="MU-LIKE PROPHAGE FLUMU PROTEIN C"/>
    <property type="match status" value="1"/>
</dbReference>
<dbReference type="Gene3D" id="1.10.10.60">
    <property type="entry name" value="Homeodomain-like"/>
    <property type="match status" value="1"/>
</dbReference>
<evidence type="ECO:0000313" key="2">
    <source>
        <dbReference type="EMBL" id="MBG0837872.1"/>
    </source>
</evidence>
<dbReference type="InterPro" id="IPR009057">
    <property type="entry name" value="Homeodomain-like_sf"/>
</dbReference>
<sequence>MVSVASTERMARRRNDLFADMADRAMHVLKKYGLDDSQAQDAADDLVDELAENWGGQYITVPKGLSYRSAKRRQAIIDGFDGSNHSELATEHRLSVNYIYKILKSAHAK</sequence>
<keyword evidence="3" id="KW-1185">Reference proteome</keyword>
<name>A0A931D2K1_9PSED</name>
<reference evidence="2" key="1">
    <citation type="submission" date="2020-07" db="EMBL/GenBank/DDBJ databases">
        <title>Pseudomonas chaetoceroseae sp. nov., a new member of the Pseudomonas oleovorans group isolated from a culture of Chaetoceros calcitrans.</title>
        <authorList>
            <person name="Girard L."/>
            <person name="Lood C."/>
            <person name="De Mot R."/>
            <person name="Baudart J."/>
        </authorList>
    </citation>
    <scope>NUCLEOTIDE SEQUENCE</scope>
    <source>
        <strain evidence="2">536</strain>
    </source>
</reference>
<dbReference type="EMBL" id="JACFYX010000028">
    <property type="protein sequence ID" value="MBG0837872.1"/>
    <property type="molecule type" value="Genomic_DNA"/>
</dbReference>
<protein>
    <recommendedName>
        <fullName evidence="1">Mor transcription activator domain-containing protein</fullName>
    </recommendedName>
</protein>
<accession>A0A931D2K1</accession>
<dbReference type="InterPro" id="IPR014875">
    <property type="entry name" value="Mor_transcription_activator"/>
</dbReference>
<evidence type="ECO:0000259" key="1">
    <source>
        <dbReference type="Pfam" id="PF08765"/>
    </source>
</evidence>
<dbReference type="AlphaFoldDB" id="A0A931D2K1"/>
<comment type="caution">
    <text evidence="2">The sequence shown here is derived from an EMBL/GenBank/DDBJ whole genome shotgun (WGS) entry which is preliminary data.</text>
</comment>
<evidence type="ECO:0000313" key="3">
    <source>
        <dbReference type="Proteomes" id="UP000596932"/>
    </source>
</evidence>
<proteinExistence type="predicted"/>
<dbReference type="SUPFAM" id="SSF46689">
    <property type="entry name" value="Homeodomain-like"/>
    <property type="match status" value="1"/>
</dbReference>
<dbReference type="PANTHER" id="PTHR37812:SF1">
    <property type="entry name" value="MU-LIKE PROPHAGE FLUMU PROTEIN C"/>
    <property type="match status" value="1"/>
</dbReference>
<gene>
    <name evidence="2" type="ORF">H3221_22400</name>
</gene>
<organism evidence="2 3">
    <name type="scientific">Pseudomonas chaetocerotis</name>
    <dbReference type="NCBI Taxonomy" id="2758695"/>
    <lineage>
        <taxon>Bacteria</taxon>
        <taxon>Pseudomonadati</taxon>
        <taxon>Pseudomonadota</taxon>
        <taxon>Gammaproteobacteria</taxon>
        <taxon>Pseudomonadales</taxon>
        <taxon>Pseudomonadaceae</taxon>
        <taxon>Pseudomonas</taxon>
    </lineage>
</organism>
<feature type="domain" description="Mor transcription activator" evidence="1">
    <location>
        <begin position="13"/>
        <end position="107"/>
    </location>
</feature>
<dbReference type="Proteomes" id="UP000596932">
    <property type="component" value="Unassembled WGS sequence"/>
</dbReference>
<dbReference type="InterPro" id="IPR052411">
    <property type="entry name" value="c-mor_Regulatory_Protein"/>
</dbReference>